<sequence length="285" mass="31416">MVHSRHGWPNRSWHIPALMGAVCLLLAASLALGVMELGTGGSAASIQEAASVESAQGEEESETEAGETQPSALQAEATPAAQAALREEAELSEASSAVESVPEESSQGAVDFAVSYYEEPQPITEEEAAATLESLRDTFPEGSYWNHVGVEDWDEFTVTDSPCQHDLYWDAYCNTYTGGLQELFPQFEPMEQCLGFAALLSDLVFGEDAPVSTFTDYTQLRVGDNIRLELTEHSMVVLTVDGEGITVVECNSDYEHCRISWDRFLSWDDLAATRYEMERITRYEE</sequence>
<feature type="region of interest" description="Disordered" evidence="1">
    <location>
        <begin position="48"/>
        <end position="77"/>
    </location>
</feature>
<reference evidence="2" key="2">
    <citation type="submission" date="2021-04" db="EMBL/GenBank/DDBJ databases">
        <authorList>
            <person name="Gilroy R."/>
        </authorList>
    </citation>
    <scope>NUCLEOTIDE SEQUENCE</scope>
    <source>
        <strain evidence="2">ChiBcolR8-3208</strain>
    </source>
</reference>
<name>A0A9D2RZR3_9FIRM</name>
<reference evidence="2" key="1">
    <citation type="journal article" date="2021" name="PeerJ">
        <title>Extensive microbial diversity within the chicken gut microbiome revealed by metagenomics and culture.</title>
        <authorList>
            <person name="Gilroy R."/>
            <person name="Ravi A."/>
            <person name="Getino M."/>
            <person name="Pursley I."/>
            <person name="Horton D.L."/>
            <person name="Alikhan N.F."/>
            <person name="Baker D."/>
            <person name="Gharbi K."/>
            <person name="Hall N."/>
            <person name="Watson M."/>
            <person name="Adriaenssens E.M."/>
            <person name="Foster-Nyarko E."/>
            <person name="Jarju S."/>
            <person name="Secka A."/>
            <person name="Antonio M."/>
            <person name="Oren A."/>
            <person name="Chaudhuri R.R."/>
            <person name="La Ragione R."/>
            <person name="Hildebrand F."/>
            <person name="Pallen M.J."/>
        </authorList>
    </citation>
    <scope>NUCLEOTIDE SEQUENCE</scope>
    <source>
        <strain evidence="2">ChiBcolR8-3208</strain>
    </source>
</reference>
<proteinExistence type="predicted"/>
<gene>
    <name evidence="2" type="ORF">H9942_11820</name>
</gene>
<evidence type="ECO:0000313" key="2">
    <source>
        <dbReference type="EMBL" id="HJB38732.1"/>
    </source>
</evidence>
<feature type="compositionally biased region" description="Low complexity" evidence="1">
    <location>
        <begin position="66"/>
        <end position="77"/>
    </location>
</feature>
<dbReference type="EMBL" id="DWXZ01000253">
    <property type="protein sequence ID" value="HJB38732.1"/>
    <property type="molecule type" value="Genomic_DNA"/>
</dbReference>
<evidence type="ECO:0000313" key="3">
    <source>
        <dbReference type="Proteomes" id="UP000824214"/>
    </source>
</evidence>
<feature type="compositionally biased region" description="Acidic residues" evidence="1">
    <location>
        <begin position="56"/>
        <end position="65"/>
    </location>
</feature>
<comment type="caution">
    <text evidence="2">The sequence shown here is derived from an EMBL/GenBank/DDBJ whole genome shotgun (WGS) entry which is preliminary data.</text>
</comment>
<dbReference type="AlphaFoldDB" id="A0A9D2RZR3"/>
<accession>A0A9D2RZR3</accession>
<evidence type="ECO:0000256" key="1">
    <source>
        <dbReference type="SAM" id="MobiDB-lite"/>
    </source>
</evidence>
<dbReference type="Proteomes" id="UP000824214">
    <property type="component" value="Unassembled WGS sequence"/>
</dbReference>
<organism evidence="2 3">
    <name type="scientific">Candidatus Acutalibacter ornithocaccae</name>
    <dbReference type="NCBI Taxonomy" id="2838416"/>
    <lineage>
        <taxon>Bacteria</taxon>
        <taxon>Bacillati</taxon>
        <taxon>Bacillota</taxon>
        <taxon>Clostridia</taxon>
        <taxon>Eubacteriales</taxon>
        <taxon>Acutalibacteraceae</taxon>
        <taxon>Acutalibacter</taxon>
    </lineage>
</organism>
<protein>
    <submittedName>
        <fullName evidence="2">Uncharacterized protein</fullName>
    </submittedName>
</protein>